<evidence type="ECO:0000313" key="2">
    <source>
        <dbReference type="Proteomes" id="UP000199048"/>
    </source>
</evidence>
<protein>
    <submittedName>
        <fullName evidence="1">Uncharacterized protein</fullName>
    </submittedName>
</protein>
<reference evidence="2" key="1">
    <citation type="submission" date="2016-10" db="EMBL/GenBank/DDBJ databases">
        <authorList>
            <person name="Varghese N."/>
            <person name="Submissions S."/>
        </authorList>
    </citation>
    <scope>NUCLEOTIDE SEQUENCE [LARGE SCALE GENOMIC DNA]</scope>
    <source>
        <strain evidence="2">BL36</strain>
    </source>
</reference>
<accession>A0A1I4SAQ0</accession>
<organism evidence="1 2">
    <name type="scientific">Methylobacterium pseudosasicola</name>
    <dbReference type="NCBI Taxonomy" id="582667"/>
    <lineage>
        <taxon>Bacteria</taxon>
        <taxon>Pseudomonadati</taxon>
        <taxon>Pseudomonadota</taxon>
        <taxon>Alphaproteobacteria</taxon>
        <taxon>Hyphomicrobiales</taxon>
        <taxon>Methylobacteriaceae</taxon>
        <taxon>Methylobacterium</taxon>
    </lineage>
</organism>
<keyword evidence="2" id="KW-1185">Reference proteome</keyword>
<evidence type="ECO:0000313" key="1">
    <source>
        <dbReference type="EMBL" id="SFM61596.1"/>
    </source>
</evidence>
<dbReference type="AlphaFoldDB" id="A0A1I4SAQ0"/>
<name>A0A1I4SAQ0_9HYPH</name>
<sequence>MKHIYTFAEVDGSRLAATADRDGANLPGSPQLWRRLDKLEIEEMASNPGIAAMGNAEEILGDVREHGLYLTASRPA</sequence>
<gene>
    <name evidence="1" type="ORF">SAMN05192568_104124</name>
</gene>
<dbReference type="OrthoDB" id="9847945at2"/>
<dbReference type="EMBL" id="FOTK01000041">
    <property type="protein sequence ID" value="SFM61596.1"/>
    <property type="molecule type" value="Genomic_DNA"/>
</dbReference>
<proteinExistence type="predicted"/>
<dbReference type="RefSeq" id="WP_092045525.1">
    <property type="nucleotide sequence ID" value="NZ_FOTK01000041.1"/>
</dbReference>
<dbReference type="Proteomes" id="UP000199048">
    <property type="component" value="Unassembled WGS sequence"/>
</dbReference>